<dbReference type="Gramene" id="EFJ29121">
    <property type="protein sequence ID" value="EFJ29121"/>
    <property type="gene ID" value="SELMODRAFT_410675"/>
</dbReference>
<organism evidence="3">
    <name type="scientific">Selaginella moellendorffii</name>
    <name type="common">Spikemoss</name>
    <dbReference type="NCBI Taxonomy" id="88036"/>
    <lineage>
        <taxon>Eukaryota</taxon>
        <taxon>Viridiplantae</taxon>
        <taxon>Streptophyta</taxon>
        <taxon>Embryophyta</taxon>
        <taxon>Tracheophyta</taxon>
        <taxon>Lycopodiopsida</taxon>
        <taxon>Selaginellales</taxon>
        <taxon>Selaginellaceae</taxon>
        <taxon>Selaginella</taxon>
    </lineage>
</organism>
<dbReference type="EMBL" id="GL377578">
    <property type="protein sequence ID" value="EFJ29121.1"/>
    <property type="molecule type" value="Genomic_DNA"/>
</dbReference>
<sequence>MGPAFTMWLSATLLVLGEGVEPRVRVELEEPTGDFHKLILYTGSQGPVNRPRIRVQYQCDLGTQLSRPHGHELLFDTIKRFTFHSNAPVVCSGSRSESCSWNAAAMPSG</sequence>
<evidence type="ECO:0000313" key="3">
    <source>
        <dbReference type="Proteomes" id="UP000001514"/>
    </source>
</evidence>
<keyword evidence="1" id="KW-0732">Signal</keyword>
<reference evidence="2 3" key="1">
    <citation type="journal article" date="2011" name="Science">
        <title>The Selaginella genome identifies genetic changes associated with the evolution of vascular plants.</title>
        <authorList>
            <person name="Banks J.A."/>
            <person name="Nishiyama T."/>
            <person name="Hasebe M."/>
            <person name="Bowman J.L."/>
            <person name="Gribskov M."/>
            <person name="dePamphilis C."/>
            <person name="Albert V.A."/>
            <person name="Aono N."/>
            <person name="Aoyama T."/>
            <person name="Ambrose B.A."/>
            <person name="Ashton N.W."/>
            <person name="Axtell M.J."/>
            <person name="Barker E."/>
            <person name="Barker M.S."/>
            <person name="Bennetzen J.L."/>
            <person name="Bonawitz N.D."/>
            <person name="Chapple C."/>
            <person name="Cheng C."/>
            <person name="Correa L.G."/>
            <person name="Dacre M."/>
            <person name="DeBarry J."/>
            <person name="Dreyer I."/>
            <person name="Elias M."/>
            <person name="Engstrom E.M."/>
            <person name="Estelle M."/>
            <person name="Feng L."/>
            <person name="Finet C."/>
            <person name="Floyd S.K."/>
            <person name="Frommer W.B."/>
            <person name="Fujita T."/>
            <person name="Gramzow L."/>
            <person name="Gutensohn M."/>
            <person name="Harholt J."/>
            <person name="Hattori M."/>
            <person name="Heyl A."/>
            <person name="Hirai T."/>
            <person name="Hiwatashi Y."/>
            <person name="Ishikawa M."/>
            <person name="Iwata M."/>
            <person name="Karol K.G."/>
            <person name="Koehler B."/>
            <person name="Kolukisaoglu U."/>
            <person name="Kubo M."/>
            <person name="Kurata T."/>
            <person name="Lalonde S."/>
            <person name="Li K."/>
            <person name="Li Y."/>
            <person name="Litt A."/>
            <person name="Lyons E."/>
            <person name="Manning G."/>
            <person name="Maruyama T."/>
            <person name="Michael T.P."/>
            <person name="Mikami K."/>
            <person name="Miyazaki S."/>
            <person name="Morinaga S."/>
            <person name="Murata T."/>
            <person name="Mueller-Roeber B."/>
            <person name="Nelson D.R."/>
            <person name="Obara M."/>
            <person name="Oguri Y."/>
            <person name="Olmstead R.G."/>
            <person name="Onodera N."/>
            <person name="Petersen B.L."/>
            <person name="Pils B."/>
            <person name="Prigge M."/>
            <person name="Rensing S.A."/>
            <person name="Riano-Pachon D.M."/>
            <person name="Roberts A.W."/>
            <person name="Sato Y."/>
            <person name="Scheller H.V."/>
            <person name="Schulz B."/>
            <person name="Schulz C."/>
            <person name="Shakirov E.V."/>
            <person name="Shibagaki N."/>
            <person name="Shinohara N."/>
            <person name="Shippen D.E."/>
            <person name="Soerensen I."/>
            <person name="Sotooka R."/>
            <person name="Sugimoto N."/>
            <person name="Sugita M."/>
            <person name="Sumikawa N."/>
            <person name="Tanurdzic M."/>
            <person name="Theissen G."/>
            <person name="Ulvskov P."/>
            <person name="Wakazuki S."/>
            <person name="Weng J.K."/>
            <person name="Willats W.W."/>
            <person name="Wipf D."/>
            <person name="Wolf P.G."/>
            <person name="Yang L."/>
            <person name="Zimmer A.D."/>
            <person name="Zhu Q."/>
            <person name="Mitros T."/>
            <person name="Hellsten U."/>
            <person name="Loque D."/>
            <person name="Otillar R."/>
            <person name="Salamov A."/>
            <person name="Schmutz J."/>
            <person name="Shapiro H."/>
            <person name="Lindquist E."/>
            <person name="Lucas S."/>
            <person name="Rokhsar D."/>
            <person name="Grigoriev I.V."/>
        </authorList>
    </citation>
    <scope>NUCLEOTIDE SEQUENCE [LARGE SCALE GENOMIC DNA]</scope>
</reference>
<keyword evidence="3" id="KW-1185">Reference proteome</keyword>
<evidence type="ECO:0000313" key="2">
    <source>
        <dbReference type="EMBL" id="EFJ29121.1"/>
    </source>
</evidence>
<evidence type="ECO:0000256" key="1">
    <source>
        <dbReference type="SAM" id="SignalP"/>
    </source>
</evidence>
<name>D8RFH6_SELML</name>
<feature type="chain" id="PRO_5003121766" evidence="1">
    <location>
        <begin position="20"/>
        <end position="109"/>
    </location>
</feature>
<dbReference type="HOGENOM" id="CLU_2188516_0_0_1"/>
<dbReference type="KEGG" id="smo:SELMODRAFT_410675"/>
<feature type="signal peptide" evidence="1">
    <location>
        <begin position="1"/>
        <end position="19"/>
    </location>
</feature>
<dbReference type="InParanoid" id="D8RFH6"/>
<proteinExistence type="predicted"/>
<dbReference type="Proteomes" id="UP000001514">
    <property type="component" value="Unassembled WGS sequence"/>
</dbReference>
<gene>
    <name evidence="2" type="ORF">SELMODRAFT_410675</name>
</gene>
<protein>
    <submittedName>
        <fullName evidence="2">Uncharacterized protein</fullName>
    </submittedName>
</protein>
<accession>D8RFH6</accession>
<dbReference type="AlphaFoldDB" id="D8RFH6"/>